<name>A0A916K585_9BACL</name>
<dbReference type="EMBL" id="CAJVAS010000031">
    <property type="protein sequence ID" value="CAG7645467.1"/>
    <property type="molecule type" value="Genomic_DNA"/>
</dbReference>
<sequence>MTQSIYGLTVDYLNDHGHFMVLSSAHGLQQNELSDFQLNMLAANRIPHLLELQLEAKEGDVQLYYRITGKRMLAHFLRMEKLTMHRYFSLLHRIVEVLCDSKVYMLLPDRYILKEEFIYCGSGLEDLHLTYVPKEQLEGKEALSSDLQQLASKWIHRVTELHGTGYQELMNCLFEENFNLPELKQLLLKHMRLTSSSAAQPPAALSDPHPRDEPREWTSIGTAPPAAREKPAIALDRHAADSVRNDAADLLRIETGFSASAVPGAPISSESIPDSHERAVKDIGRKRLLLVLMAVLVVCFIWKWYAESMETSLLYGCAAATAAVGAATVLLLRKTRPKQPQVRAEEPVYDIPEQGDSRFFNEIGLSDPAEPEAFVPPKEPPAEMHTTLLQRNDATVFLGKTAQALETAQIPYLEYSNNGAYEKVPLDKSSFVIGRAGDGTDWVQEEAGVSRMHAEIVKEDAGYGIKDLGSKNGTLLNGEILVPYRVHPLKEGDIVKIVTKELVFKMGL</sequence>
<dbReference type="InterPro" id="IPR045962">
    <property type="entry name" value="DUF6382"/>
</dbReference>
<dbReference type="SMART" id="SM00240">
    <property type="entry name" value="FHA"/>
    <property type="match status" value="1"/>
</dbReference>
<dbReference type="Pfam" id="PF00498">
    <property type="entry name" value="FHA"/>
    <property type="match status" value="1"/>
</dbReference>
<keyword evidence="2" id="KW-1133">Transmembrane helix</keyword>
<feature type="compositionally biased region" description="Low complexity" evidence="1">
    <location>
        <begin position="198"/>
        <end position="207"/>
    </location>
</feature>
<keyword evidence="2" id="KW-0812">Transmembrane</keyword>
<dbReference type="Proteomes" id="UP000693672">
    <property type="component" value="Unassembled WGS sequence"/>
</dbReference>
<evidence type="ECO:0000256" key="1">
    <source>
        <dbReference type="SAM" id="MobiDB-lite"/>
    </source>
</evidence>
<dbReference type="Pfam" id="PF19909">
    <property type="entry name" value="DUF6382"/>
    <property type="match status" value="1"/>
</dbReference>
<reference evidence="4" key="1">
    <citation type="submission" date="2021-06" db="EMBL/GenBank/DDBJ databases">
        <authorList>
            <person name="Criscuolo A."/>
        </authorList>
    </citation>
    <scope>NUCLEOTIDE SEQUENCE</scope>
    <source>
        <strain evidence="4">CIP111600</strain>
    </source>
</reference>
<protein>
    <recommendedName>
        <fullName evidence="3">FHA domain-containing protein</fullName>
    </recommendedName>
</protein>
<evidence type="ECO:0000256" key="2">
    <source>
        <dbReference type="SAM" id="Phobius"/>
    </source>
</evidence>
<dbReference type="AlphaFoldDB" id="A0A916K585"/>
<dbReference type="RefSeq" id="WP_218094672.1">
    <property type="nucleotide sequence ID" value="NZ_CAJVAS010000031.1"/>
</dbReference>
<evidence type="ECO:0000259" key="3">
    <source>
        <dbReference type="PROSITE" id="PS50006"/>
    </source>
</evidence>
<organism evidence="4 5">
    <name type="scientific">Paenibacillus solanacearum</name>
    <dbReference type="NCBI Taxonomy" id="2048548"/>
    <lineage>
        <taxon>Bacteria</taxon>
        <taxon>Bacillati</taxon>
        <taxon>Bacillota</taxon>
        <taxon>Bacilli</taxon>
        <taxon>Bacillales</taxon>
        <taxon>Paenibacillaceae</taxon>
        <taxon>Paenibacillus</taxon>
    </lineage>
</organism>
<keyword evidence="2" id="KW-0472">Membrane</keyword>
<feature type="transmembrane region" description="Helical" evidence="2">
    <location>
        <begin position="288"/>
        <end position="306"/>
    </location>
</feature>
<dbReference type="PANTHER" id="PTHR23308">
    <property type="entry name" value="NUCLEAR INHIBITOR OF PROTEIN PHOSPHATASE-1"/>
    <property type="match status" value="1"/>
</dbReference>
<proteinExistence type="predicted"/>
<keyword evidence="5" id="KW-1185">Reference proteome</keyword>
<comment type="caution">
    <text evidence="4">The sequence shown here is derived from an EMBL/GenBank/DDBJ whole genome shotgun (WGS) entry which is preliminary data.</text>
</comment>
<feature type="transmembrane region" description="Helical" evidence="2">
    <location>
        <begin position="312"/>
        <end position="332"/>
    </location>
</feature>
<dbReference type="InterPro" id="IPR050923">
    <property type="entry name" value="Cell_Proc_Reg/RNA_Proc"/>
</dbReference>
<gene>
    <name evidence="4" type="ORF">PAESOLCIP111_04956</name>
</gene>
<evidence type="ECO:0000313" key="4">
    <source>
        <dbReference type="EMBL" id="CAG7645467.1"/>
    </source>
</evidence>
<accession>A0A916K585</accession>
<evidence type="ECO:0000313" key="5">
    <source>
        <dbReference type="Proteomes" id="UP000693672"/>
    </source>
</evidence>
<feature type="domain" description="FHA" evidence="3">
    <location>
        <begin position="431"/>
        <end position="481"/>
    </location>
</feature>
<feature type="region of interest" description="Disordered" evidence="1">
    <location>
        <begin position="198"/>
        <end position="223"/>
    </location>
</feature>
<dbReference type="InterPro" id="IPR000253">
    <property type="entry name" value="FHA_dom"/>
</dbReference>
<dbReference type="CDD" id="cd00060">
    <property type="entry name" value="FHA"/>
    <property type="match status" value="1"/>
</dbReference>
<dbReference type="PROSITE" id="PS50006">
    <property type="entry name" value="FHA_DOMAIN"/>
    <property type="match status" value="1"/>
</dbReference>